<evidence type="ECO:0000313" key="2">
    <source>
        <dbReference type="Proteomes" id="UP000814176"/>
    </source>
</evidence>
<accession>A0ABQ8K9G3</accession>
<gene>
    <name evidence="1" type="ORF">C8Q71DRAFT_156150</name>
</gene>
<dbReference type="RefSeq" id="XP_047776673.1">
    <property type="nucleotide sequence ID" value="XM_047916654.1"/>
</dbReference>
<evidence type="ECO:0000313" key="1">
    <source>
        <dbReference type="EMBL" id="KAH9834017.1"/>
    </source>
</evidence>
<protein>
    <submittedName>
        <fullName evidence="1">Uncharacterized protein</fullName>
    </submittedName>
</protein>
<keyword evidence="2" id="KW-1185">Reference proteome</keyword>
<dbReference type="Proteomes" id="UP000814176">
    <property type="component" value="Unassembled WGS sequence"/>
</dbReference>
<dbReference type="EMBL" id="JADCUA010000016">
    <property type="protein sequence ID" value="KAH9834017.1"/>
    <property type="molecule type" value="Genomic_DNA"/>
</dbReference>
<sequence>MYVQPLKRRVGHWRHRCSYFTTLHRHLEVTRHLAFKMLFASRYGHEWAPLGSNSKMVVSVTTIYTRSFKECPAGLRAPANASNLENDAGMMHGCKYDWTCSVSSPHRTASANAGGRDAIPISSHRLTRCSYFQIQHRASHRVVVAARGDVMEQGGHLLKARYKHVSPLLAPSGVLGLIPDRDRMRSRRARSLRRLLLRFAPRISECDALTDARHICFQAHLKYHRTGVLRT</sequence>
<comment type="caution">
    <text evidence="1">The sequence shown here is derived from an EMBL/GenBank/DDBJ whole genome shotgun (WGS) entry which is preliminary data.</text>
</comment>
<dbReference type="GeneID" id="71997386"/>
<organism evidence="1 2">
    <name type="scientific">Rhodofomes roseus</name>
    <dbReference type="NCBI Taxonomy" id="34475"/>
    <lineage>
        <taxon>Eukaryota</taxon>
        <taxon>Fungi</taxon>
        <taxon>Dikarya</taxon>
        <taxon>Basidiomycota</taxon>
        <taxon>Agaricomycotina</taxon>
        <taxon>Agaricomycetes</taxon>
        <taxon>Polyporales</taxon>
        <taxon>Rhodofomes</taxon>
    </lineage>
</organism>
<proteinExistence type="predicted"/>
<name>A0ABQ8K9G3_9APHY</name>
<reference evidence="1 2" key="1">
    <citation type="journal article" date="2021" name="Environ. Microbiol.">
        <title>Gene family expansions and transcriptome signatures uncover fungal adaptations to wood decay.</title>
        <authorList>
            <person name="Hage H."/>
            <person name="Miyauchi S."/>
            <person name="Viragh M."/>
            <person name="Drula E."/>
            <person name="Min B."/>
            <person name="Chaduli D."/>
            <person name="Navarro D."/>
            <person name="Favel A."/>
            <person name="Norest M."/>
            <person name="Lesage-Meessen L."/>
            <person name="Balint B."/>
            <person name="Merenyi Z."/>
            <person name="de Eugenio L."/>
            <person name="Morin E."/>
            <person name="Martinez A.T."/>
            <person name="Baldrian P."/>
            <person name="Stursova M."/>
            <person name="Martinez M.J."/>
            <person name="Novotny C."/>
            <person name="Magnuson J.K."/>
            <person name="Spatafora J.W."/>
            <person name="Maurice S."/>
            <person name="Pangilinan J."/>
            <person name="Andreopoulos W."/>
            <person name="LaButti K."/>
            <person name="Hundley H."/>
            <person name="Na H."/>
            <person name="Kuo A."/>
            <person name="Barry K."/>
            <person name="Lipzen A."/>
            <person name="Henrissat B."/>
            <person name="Riley R."/>
            <person name="Ahrendt S."/>
            <person name="Nagy L.G."/>
            <person name="Grigoriev I.V."/>
            <person name="Martin F."/>
            <person name="Rosso M.N."/>
        </authorList>
    </citation>
    <scope>NUCLEOTIDE SEQUENCE [LARGE SCALE GENOMIC DNA]</scope>
    <source>
        <strain evidence="1 2">CIRM-BRFM 1785</strain>
    </source>
</reference>